<feature type="chain" id="PRO_5015433719" description="Chitin-binding type-4 domain-containing protein" evidence="1">
    <location>
        <begin position="20"/>
        <end position="268"/>
    </location>
</feature>
<keyword evidence="1" id="KW-0732">Signal</keyword>
<evidence type="ECO:0000259" key="2">
    <source>
        <dbReference type="Pfam" id="PF03067"/>
    </source>
</evidence>
<evidence type="ECO:0000256" key="1">
    <source>
        <dbReference type="SAM" id="SignalP"/>
    </source>
</evidence>
<name>A0A2T7PSH4_POMCA</name>
<evidence type="ECO:0000313" key="3">
    <source>
        <dbReference type="EMBL" id="PVD36382.1"/>
    </source>
</evidence>
<dbReference type="OrthoDB" id="64893at2759"/>
<gene>
    <name evidence="3" type="ORF">C0Q70_03364</name>
</gene>
<dbReference type="Proteomes" id="UP000245119">
    <property type="component" value="Linkage Group LG2"/>
</dbReference>
<feature type="signal peptide" evidence="1">
    <location>
        <begin position="1"/>
        <end position="19"/>
    </location>
</feature>
<dbReference type="PANTHER" id="PTHR21113:SF4">
    <property type="entry name" value="CHITIN-BINDING TYPE-4 DOMAIN-CONTAINING PROTEIN"/>
    <property type="match status" value="1"/>
</dbReference>
<organism evidence="3 4">
    <name type="scientific">Pomacea canaliculata</name>
    <name type="common">Golden apple snail</name>
    <dbReference type="NCBI Taxonomy" id="400727"/>
    <lineage>
        <taxon>Eukaryota</taxon>
        <taxon>Metazoa</taxon>
        <taxon>Spiralia</taxon>
        <taxon>Lophotrochozoa</taxon>
        <taxon>Mollusca</taxon>
        <taxon>Gastropoda</taxon>
        <taxon>Caenogastropoda</taxon>
        <taxon>Architaenioglossa</taxon>
        <taxon>Ampullarioidea</taxon>
        <taxon>Ampullariidae</taxon>
        <taxon>Pomacea</taxon>
    </lineage>
</organism>
<dbReference type="AlphaFoldDB" id="A0A2T7PSH4"/>
<dbReference type="EMBL" id="PZQS01000002">
    <property type="protein sequence ID" value="PVD36382.1"/>
    <property type="molecule type" value="Genomic_DNA"/>
</dbReference>
<protein>
    <recommendedName>
        <fullName evidence="2">Chitin-binding type-4 domain-containing protein</fullName>
    </recommendedName>
</protein>
<sequence length="268" mass="29254">MCSFLFLVVFLDLLTSACGHGRLMEPPSRSSMWREGFNTPRNDDDNALSCGGFWNQHGIHGGKCGICGDPYQGPRENEAGGKYATGVISRVYKQGQTIDVIVEVTANHLGWFEFKICPQNNPKMEATQECLDKHVLRLSDGSATRYYIGSQSGSIPARVQLPQDITCSHCVLQWKWHHHHHHGLGYGPQEEFYGCADVAISSASGSEAAASLASSTVVSSVVATLDLQPRGQCFAVSPTWRGQPQMDTWCDYSCTVTGYCPQGLCACP</sequence>
<accession>A0A2T7PSH4</accession>
<dbReference type="Pfam" id="PF03067">
    <property type="entry name" value="LPMO_10"/>
    <property type="match status" value="1"/>
</dbReference>
<keyword evidence="4" id="KW-1185">Reference proteome</keyword>
<dbReference type="STRING" id="400727.A0A2T7PSH4"/>
<comment type="caution">
    <text evidence="3">The sequence shown here is derived from an EMBL/GenBank/DDBJ whole genome shotgun (WGS) entry which is preliminary data.</text>
</comment>
<dbReference type="InterPro" id="IPR004302">
    <property type="entry name" value="Cellulose/chitin-bd_N"/>
</dbReference>
<evidence type="ECO:0000313" key="4">
    <source>
        <dbReference type="Proteomes" id="UP000245119"/>
    </source>
</evidence>
<reference evidence="3 4" key="1">
    <citation type="submission" date="2018-04" db="EMBL/GenBank/DDBJ databases">
        <title>The genome of golden apple snail Pomacea canaliculata provides insight into stress tolerance and invasive adaptation.</title>
        <authorList>
            <person name="Liu C."/>
            <person name="Liu B."/>
            <person name="Ren Y."/>
            <person name="Zhang Y."/>
            <person name="Wang H."/>
            <person name="Li S."/>
            <person name="Jiang F."/>
            <person name="Yin L."/>
            <person name="Zhang G."/>
            <person name="Qian W."/>
            <person name="Fan W."/>
        </authorList>
    </citation>
    <scope>NUCLEOTIDE SEQUENCE [LARGE SCALE GENOMIC DNA]</scope>
    <source>
        <strain evidence="3">SZHN2017</strain>
        <tissue evidence="3">Muscle</tissue>
    </source>
</reference>
<feature type="domain" description="Chitin-binding type-4" evidence="2">
    <location>
        <begin position="20"/>
        <end position="198"/>
    </location>
</feature>
<dbReference type="PANTHER" id="PTHR21113">
    <property type="entry name" value="AGAP001705-PA"/>
    <property type="match status" value="1"/>
</dbReference>
<proteinExistence type="predicted"/>